<comment type="caution">
    <text evidence="6">The sequence shown here is derived from an EMBL/GenBank/DDBJ whole genome shotgun (WGS) entry which is preliminary data.</text>
</comment>
<gene>
    <name evidence="6" type="ORF">HHX25_14865</name>
</gene>
<dbReference type="Pfam" id="PF03538">
    <property type="entry name" value="VRP1"/>
    <property type="match status" value="1"/>
</dbReference>
<evidence type="ECO:0000256" key="1">
    <source>
        <dbReference type="ARBA" id="ARBA00023026"/>
    </source>
</evidence>
<dbReference type="Pfam" id="PF20220">
    <property type="entry name" value="ABC_toxin_N"/>
    <property type="match status" value="1"/>
</dbReference>
<dbReference type="InterPro" id="IPR040840">
    <property type="entry name" value="TcA_TcB_BD"/>
</dbReference>
<dbReference type="Proteomes" id="UP000746690">
    <property type="component" value="Unassembled WGS sequence"/>
</dbReference>
<dbReference type="RefSeq" id="WP_169675132.1">
    <property type="nucleotide sequence ID" value="NZ_JABBHF010000008.1"/>
</dbReference>
<feature type="coiled-coil region" evidence="2">
    <location>
        <begin position="2471"/>
        <end position="2505"/>
    </location>
</feature>
<evidence type="ECO:0000313" key="6">
    <source>
        <dbReference type="EMBL" id="NMH88793.1"/>
    </source>
</evidence>
<dbReference type="InterPro" id="IPR018003">
    <property type="entry name" value="Insecticidal_toxin/plasmid_vir"/>
</dbReference>
<organism evidence="6 7">
    <name type="scientific">Flavivirga algicola</name>
    <dbReference type="NCBI Taxonomy" id="2729136"/>
    <lineage>
        <taxon>Bacteria</taxon>
        <taxon>Pseudomonadati</taxon>
        <taxon>Bacteroidota</taxon>
        <taxon>Flavobacteriia</taxon>
        <taxon>Flavobacteriales</taxon>
        <taxon>Flavobacteriaceae</taxon>
        <taxon>Flavivirga</taxon>
    </lineage>
</organism>
<dbReference type="SUPFAM" id="SSF49464">
    <property type="entry name" value="Carboxypeptidase regulatory domain-like"/>
    <property type="match status" value="1"/>
</dbReference>
<proteinExistence type="predicted"/>
<dbReference type="Pfam" id="PF18276">
    <property type="entry name" value="TcA_TcB_BD"/>
    <property type="match status" value="1"/>
</dbReference>
<name>A0ABX1S0N0_9FLAO</name>
<evidence type="ECO:0000259" key="4">
    <source>
        <dbReference type="Pfam" id="PF18413"/>
    </source>
</evidence>
<sequence length="3063" mass="347211">MITKNQITNTVRGIVTDIKGKPLANLKVAIYDIDMRKWELLSEVQTDRAGKYELKWTHGQLSGRGKKTADIAVKVLTPKKNIELYKSSIDEVRFNASRSEEINITLKEPVKPDQVEFDWLIQEITFLADKVAITDLTENEENRDVTFLAKELNVAPEKIEHVIVAHRLSKISKIEPDFFYGLLQKDTLLNNKLATHFSARLSIGIATEAQPLLYDAALTESKNIRADIRRANKDMLVSTKVVKNLKQSLEVLYKHKDEAEAYYQNKHPKKIIELLASVFKKDKLQEVEKLFIENKNDLNSFFDKVQGTFKSKEKEKQGKTQLLLNKLMGMGNDIVPRIAKERKIKTPKDVRRLAKLNKADWVNELSKGHSKKATKKSISTYASTLVRKFEKEYPTTAFTAQLEREKEPVIKEQDKILRFLNKHEEFEFTKDNIDLFVKRKKIAVKETARNELKSIQRIFKLTPNYSKTLAIRKEKIHSAQNIVALGKAKFTNEIAPKAGLTTSEANDIYVRAETRHTAAMLMIGDLYDNMSVMDIASFETKSLSKKLEVVSTDFPNLKSLFKVVDTCECEHCRSVYSPAAYMVEILQFLDKRTVVAGNAKSVLFDRRPDLGEIDLNCSNANTPVKYIDLVCELLEEAIAPDPGIDFSGNLSSGADPLVGQISNALLGTLQAEGFPVTSNAIIHETESELLPATSLPHYLRDEGLVCKIVNVGGNDYKVFRLRQTFGTAEELDAAPEYVNLNAYTELLNSVFAFTLPFDLNHTEAKAYLNRFDIARADLMKAFQAAMVPTNEVIAAERLGLSEAERLIISSPPAPNNNAAQQEYWNVSAPGNVVAHLKQIDHFLDRTELSYRELGLLLKLEFIDPNDNLLISHDDLSCDTSKKEIANLDLDALDRIHRFLRLQKKTGWTFEVLDAIITQTNLGNGTLDDACLIKAAQLKEMSEKTGIKLEELIGCFGEILHTVYGEDYDTPLYHQIFLNKARNGVIDEVLLPENVDGSQQITAHIESIATCLQLKQKDLESVLPLLSNDNLTFSNLSHLLLATRLMKKLKYKAEDFAILVDLSGINIESSPENALSFIETANTFSFSALDAADVKYVLEHDAVNLVDRFIDDDKIEEILTSLKNEYGVIHTDLASKYDDNLTAEEQSEILMNVLSALENVSEDDVKTILKFLDKDWVSAAAAKTFIDDTLNEDINRTQIDAAIDALDAIAAGMDISAEQKDLVKALLDAIADYQILTAKRTALEETLATSFKTEQDLINTVLSHAILKQTAPGTELVANLLLDNFNNAISSVNYPAQFDCLRLLHKSLYVINALALSNDNVAWYFTNNANMGWFELDGIPFDPAHATIAFSTYLNFIRVISYSNEFRPVVDPSDAENPITFFSVLDMLLPASVSTKDDLMKSLALLTSYEKDDLDAIDTHLFAAFNTANYRDMITWKRILECAEYIRKLSASVAQIVNYIQPTLSATDVLNLRTTLKSRYDESTWLNTLKEIMNAVRGPKRNALVAYLLATNSEIKDENDLYEYLLIDVEMEACMPSSRIVLAHNSIQLFVQRCLMGLEPDAIADVDNDPNWNQWQWMKNYRVWEANRKVFLYPENWYDVTLSDNKSYLLTEFIDELQQNELTNDTAEDALKKYLEKLDGIAFLEVMASWYDTKTKHMHVFARTKGGDPAQYYYRRFEKERYWTPWEKVDLDISGDILLAFMRNDRLTLAWPITSEEADPNPQSTIPESTANAVVDNDKPKRKLKIQLAISEYSNNNWKPKKLSKDYILTPDSYTFEEIYFDMTKYNMIYSQPTDQIMIFSSNWDSVDHHTLNGIFNITGCKGYPELVFQGGIGFPDFLPDFKDAELLSQRYNEIIDILPDELAVRSGVSMFFFYNLLNKTPGKFRITYPHQFTVIDLISLLFQYFISLLWGNHTSVKDRNRLKIPLGTLLPYFDEDSEHAYVVIPGFYKKVQNGIGTANTHTLTDEEKRTASDVFQLLEDIMNWIKKITHEFNTNPPADAQAAVDMIITDPDFQDILKEISKYEALDFMFNFLIGKTGNDDFDAMLTNLRDSEGLVYGEQFKNLYHPLVCALRTILNKDGVPALMKRETQIKQSAFSFENNYLPNKQIVPEIMMKNADGTITPSYPIEDIDFTSDGSYSAYNWDLFYRLPLHIAGSLTQNQRFEEALTWFHYIFNPTGALPGNGVQKYWVTKPFYFNQDADYLAQRIDNLMYAVSDTTNPNINELEFAIDEWREKPFRPDAIARFRPVAYQKAVLMKYIDNLVEWGDYLFRQDTMESVAQATQMYILADKLLGPKPRIVPALVKPPYETYNQIEAKLDSFGNALIELENILPDLLSLSEGDHDLPAPPVTLSMLYFCIPNNEKMNEYWDRVADRLFKIRHCQNIDGVERTLALFAPPIDPGMLVKAFASGLDISSIMAGLNAPTPYYRFTIISRKAQELAVEVRGLGLALLQALEKKDGEAMTLLRNELEIKVLNSVLETKEIHIKEAEEQIEVLKRAKATAEERNSYYAAIEKIISKEQLHLDKLSESHDYQMASQIIQASAAVMALIPDFAIGASGFGGSPHAAGKWGGSFLAHSATAASSVLGVLSTAASYEANRASILGGYDRRYSDWKLQERLAQKEIEQIEQQIVVAKIRKQIAEADYKNHELQIENSEKARAFMQDKFTNKELYDWMVGQISSVYFKSYQLAHDYAKKAERCYRFELGNDDSFISFGYWDSMKKGLRSADNLIYDIKRMQTGYLDKNRREYEITKHVSIAQLDPLALIRLRTTGICDFEIPEALYDMDHSGHYFRRLKTVSISIPCVAGPHTSISAKLSLVNNRYRKNTNPDNAAATGYVEDPGNDERFIYNVGAIQSIATSDAQKDSGVFELDFRDERYLPFENTGAISSWRLELPTEIRQFDYNSISDVVVHVKYTAREGGSGLKTLANNALKGLLAAMEQDLGQNGLHVALNMVHDLPNEWLLLKTNGTVNLTIDKNRLPYMVQSVNTAAIESVMFIAKVNGNPANFTVNVDAVATNLSRVDDLEMCTGINSDIDLDTQFTLSVSDADQANLEELMIIVKYNF</sequence>
<feature type="coiled-coil region" evidence="2">
    <location>
        <begin position="2609"/>
        <end position="2664"/>
    </location>
</feature>
<keyword evidence="2" id="KW-0175">Coiled coil</keyword>
<accession>A0ABX1S0N0</accession>
<feature type="domain" description="Neuraminidase-like" evidence="4">
    <location>
        <begin position="1643"/>
        <end position="1772"/>
    </location>
</feature>
<keyword evidence="1" id="KW-0843">Virulence</keyword>
<keyword evidence="7" id="KW-1185">Reference proteome</keyword>
<dbReference type="Pfam" id="PF18413">
    <property type="entry name" value="Neuraminidase"/>
    <property type="match status" value="1"/>
</dbReference>
<feature type="domain" description="Tc toxin complex TcA C-terminal TcB-binding" evidence="3">
    <location>
        <begin position="2628"/>
        <end position="2916"/>
    </location>
</feature>
<evidence type="ECO:0008006" key="8">
    <source>
        <dbReference type="Google" id="ProtNLM"/>
    </source>
</evidence>
<evidence type="ECO:0000259" key="3">
    <source>
        <dbReference type="Pfam" id="PF18276"/>
    </source>
</evidence>
<dbReference type="InterPro" id="IPR041079">
    <property type="entry name" value="Neuraminidase-like"/>
</dbReference>
<dbReference type="EMBL" id="JABBHF010000008">
    <property type="protein sequence ID" value="NMH88793.1"/>
    <property type="molecule type" value="Genomic_DNA"/>
</dbReference>
<protein>
    <recommendedName>
        <fullName evidence="8">Virulence plasmid A protein</fullName>
    </recommendedName>
</protein>
<feature type="domain" description="ABC toxin N-terminal" evidence="5">
    <location>
        <begin position="1494"/>
        <end position="1612"/>
    </location>
</feature>
<evidence type="ECO:0000256" key="2">
    <source>
        <dbReference type="SAM" id="Coils"/>
    </source>
</evidence>
<evidence type="ECO:0000313" key="7">
    <source>
        <dbReference type="Proteomes" id="UP000746690"/>
    </source>
</evidence>
<dbReference type="InterPro" id="IPR046839">
    <property type="entry name" value="ABC_toxin_N"/>
</dbReference>
<reference evidence="6 7" key="1">
    <citation type="submission" date="2020-04" db="EMBL/GenBank/DDBJ databases">
        <title>A Flavivirga sp. nov.</title>
        <authorList>
            <person name="Sun X."/>
        </authorList>
    </citation>
    <scope>NUCLEOTIDE SEQUENCE [LARGE SCALE GENOMIC DNA]</scope>
    <source>
        <strain evidence="6 7">Y03</strain>
    </source>
</reference>
<evidence type="ECO:0000259" key="5">
    <source>
        <dbReference type="Pfam" id="PF20220"/>
    </source>
</evidence>
<dbReference type="InterPro" id="IPR008969">
    <property type="entry name" value="CarboxyPept-like_regulatory"/>
</dbReference>